<protein>
    <recommendedName>
        <fullName evidence="5">Ester cyclase</fullName>
    </recommendedName>
</protein>
<reference evidence="2 4" key="2">
    <citation type="submission" date="2016-10" db="EMBL/GenBank/DDBJ databases">
        <authorList>
            <person name="Varghese N."/>
            <person name="Submissions S."/>
        </authorList>
    </citation>
    <scope>NUCLEOTIDE SEQUENCE [LARGE SCALE GENOMIC DNA]</scope>
    <source>
        <strain evidence="2 4">DSM 6083</strain>
    </source>
</reference>
<evidence type="ECO:0000313" key="4">
    <source>
        <dbReference type="Proteomes" id="UP000182276"/>
    </source>
</evidence>
<dbReference type="KEGG" id="pbm:CL52_15820"/>
<dbReference type="EMBL" id="CP007511">
    <property type="protein sequence ID" value="AJE16432.1"/>
    <property type="molecule type" value="Genomic_DNA"/>
</dbReference>
<proteinExistence type="predicted"/>
<organism evidence="1 3">
    <name type="scientific">Stutzerimonas balearica DSM 6083</name>
    <dbReference type="NCBI Taxonomy" id="1123016"/>
    <lineage>
        <taxon>Bacteria</taxon>
        <taxon>Pseudomonadati</taxon>
        <taxon>Pseudomonadota</taxon>
        <taxon>Gammaproteobacteria</taxon>
        <taxon>Pseudomonadales</taxon>
        <taxon>Pseudomonadaceae</taxon>
        <taxon>Stutzerimonas</taxon>
    </lineage>
</organism>
<dbReference type="PANTHER" id="PTHR38436:SF1">
    <property type="entry name" value="ESTER CYCLASE"/>
    <property type="match status" value="1"/>
</dbReference>
<keyword evidence="4" id="KW-1185">Reference proteome</keyword>
<dbReference type="GO" id="GO:0030638">
    <property type="term" value="P:polyketide metabolic process"/>
    <property type="evidence" value="ECO:0007669"/>
    <property type="project" value="InterPro"/>
</dbReference>
<name>A0A8D4C2Q7_9GAMM</name>
<evidence type="ECO:0000313" key="2">
    <source>
        <dbReference type="EMBL" id="SDM82437.1"/>
    </source>
</evidence>
<gene>
    <name evidence="1" type="ORF">CL52_15820</name>
    <name evidence="2" type="ORF">SAMN05660875_109184</name>
</gene>
<dbReference type="RefSeq" id="WP_041104148.1">
    <property type="nucleotide sequence ID" value="NZ_CP007511.1"/>
</dbReference>
<dbReference type="EMBL" id="FNHO01000009">
    <property type="protein sequence ID" value="SDM82437.1"/>
    <property type="molecule type" value="Genomic_DNA"/>
</dbReference>
<evidence type="ECO:0000313" key="3">
    <source>
        <dbReference type="Proteomes" id="UP000031271"/>
    </source>
</evidence>
<dbReference type="Pfam" id="PF07366">
    <property type="entry name" value="SnoaL"/>
    <property type="match status" value="1"/>
</dbReference>
<dbReference type="Proteomes" id="UP000182276">
    <property type="component" value="Unassembled WGS sequence"/>
</dbReference>
<evidence type="ECO:0008006" key="5">
    <source>
        <dbReference type="Google" id="ProtNLM"/>
    </source>
</evidence>
<accession>A0A8D4C2Q7</accession>
<dbReference type="InterPro" id="IPR009959">
    <property type="entry name" value="Cyclase_SnoaL-like"/>
</dbReference>
<dbReference type="GeneID" id="77261360"/>
<sequence>MSADGRKKRVCTHIDLSWNKGRLALSEQLQSRYFSYKSSVGGQPLNAAGFAELVRDVRNAVPDLEVVVDECLCEGHRVVTTCTVMGTLTRPLLGCPANDKILAVAAISLWTFNSAGEIEDVSTLLDLENARLQLGLHSALGDGLSTL</sequence>
<dbReference type="InterPro" id="IPR032710">
    <property type="entry name" value="NTF2-like_dom_sf"/>
</dbReference>
<reference evidence="1 3" key="3">
    <citation type="journal article" name="Genome Announc.">
        <title>Complete Genome Sequence of Pseudomonas balearica DSM 6083T.</title>
        <authorList>
            <person name="Bennasar-Figueras A."/>
            <person name="Salva-Serra F."/>
            <person name="Jaen-Luchoro D."/>
            <person name="Segui C."/>
            <person name="Aliaga F."/>
            <person name="Busquets A."/>
            <person name="Gomila M."/>
            <person name="Moore E.R."/>
            <person name="Lalucat J."/>
        </authorList>
    </citation>
    <scope>NUCLEOTIDE SEQUENCE [LARGE SCALE GENOMIC DNA]</scope>
    <source>
        <strain evidence="3">DSM 6083</strain>
        <strain evidence="1">DSM6083</strain>
    </source>
</reference>
<dbReference type="Proteomes" id="UP000031271">
    <property type="component" value="Chromosome"/>
</dbReference>
<reference evidence="3" key="1">
    <citation type="submission" date="2014-03" db="EMBL/GenBank/DDBJ databases">
        <title>Complete genome of Pseudomonas balearica DSM 6083T, a sewage water isolate from an enrichment with 2-methylnaphthalene.</title>
        <authorList>
            <person name="Salva-Serra F."/>
            <person name="Jaen-Luchoro D."/>
            <person name="Busquets A."/>
            <person name="Pena A."/>
            <person name="Gomila M."/>
            <person name="Bosch R."/>
            <person name="Nogales B."/>
            <person name="Garcia-Valdes E."/>
            <person name="Lalucat J."/>
            <person name="Bennasar A."/>
        </authorList>
    </citation>
    <scope>NUCLEOTIDE SEQUENCE [LARGE SCALE GENOMIC DNA]</scope>
    <source>
        <strain evidence="3">DSM 6083</strain>
    </source>
</reference>
<dbReference type="AlphaFoldDB" id="A0A8D4C2Q7"/>
<dbReference type="SUPFAM" id="SSF54427">
    <property type="entry name" value="NTF2-like"/>
    <property type="match status" value="1"/>
</dbReference>
<evidence type="ECO:0000313" key="1">
    <source>
        <dbReference type="EMBL" id="AJE16432.1"/>
    </source>
</evidence>
<dbReference type="Gene3D" id="3.10.450.50">
    <property type="match status" value="1"/>
</dbReference>
<dbReference type="PANTHER" id="PTHR38436">
    <property type="entry name" value="POLYKETIDE CYCLASE SNOAL-LIKE DOMAIN"/>
    <property type="match status" value="1"/>
</dbReference>